<gene>
    <name evidence="12" type="ORF">FYJ35_06940</name>
</gene>
<keyword evidence="5" id="KW-0573">Peptidoglycan synthesis</keyword>
<evidence type="ECO:0000259" key="11">
    <source>
        <dbReference type="Pfam" id="PF00768"/>
    </source>
</evidence>
<dbReference type="PANTHER" id="PTHR21581">
    <property type="entry name" value="D-ALANYL-D-ALANINE CARBOXYPEPTIDASE"/>
    <property type="match status" value="1"/>
</dbReference>
<comment type="caution">
    <text evidence="12">The sequence shown here is derived from an EMBL/GenBank/DDBJ whole genome shotgun (WGS) entry which is preliminary data.</text>
</comment>
<keyword evidence="10" id="KW-0472">Membrane</keyword>
<dbReference type="RefSeq" id="WP_154524969.1">
    <property type="nucleotide sequence ID" value="NZ_JAQYJL010000003.1"/>
</dbReference>
<protein>
    <submittedName>
        <fullName evidence="12">D-alanyl-D-alanine carboxypeptidase</fullName>
    </submittedName>
</protein>
<dbReference type="Proteomes" id="UP000481852">
    <property type="component" value="Unassembled WGS sequence"/>
</dbReference>
<keyword evidence="12" id="KW-0645">Protease</keyword>
<evidence type="ECO:0000256" key="7">
    <source>
        <dbReference type="PIRSR" id="PIRSR618044-1"/>
    </source>
</evidence>
<keyword evidence="2" id="KW-0732">Signal</keyword>
<feature type="transmembrane region" description="Helical" evidence="10">
    <location>
        <begin position="33"/>
        <end position="55"/>
    </location>
</feature>
<dbReference type="Pfam" id="PF00768">
    <property type="entry name" value="Peptidase_S11"/>
    <property type="match status" value="1"/>
</dbReference>
<feature type="active site" description="Proton acceptor" evidence="7">
    <location>
        <position position="138"/>
    </location>
</feature>
<comment type="similarity">
    <text evidence="1 9">Belongs to the peptidase S11 family.</text>
</comment>
<evidence type="ECO:0000256" key="4">
    <source>
        <dbReference type="ARBA" id="ARBA00022960"/>
    </source>
</evidence>
<proteinExistence type="inferred from homology"/>
<dbReference type="GO" id="GO:0009252">
    <property type="term" value="P:peptidoglycan biosynthetic process"/>
    <property type="evidence" value="ECO:0007669"/>
    <property type="project" value="UniProtKB-KW"/>
</dbReference>
<dbReference type="GO" id="GO:0006508">
    <property type="term" value="P:proteolysis"/>
    <property type="evidence" value="ECO:0007669"/>
    <property type="project" value="InterPro"/>
</dbReference>
<feature type="binding site" evidence="8">
    <location>
        <position position="308"/>
    </location>
    <ligand>
        <name>substrate</name>
    </ligand>
</feature>
<name>A0A6L5X3L1_9FIRM</name>
<feature type="active site" evidence="7">
    <location>
        <position position="192"/>
    </location>
</feature>
<evidence type="ECO:0000313" key="13">
    <source>
        <dbReference type="Proteomes" id="UP000481852"/>
    </source>
</evidence>
<evidence type="ECO:0000313" key="12">
    <source>
        <dbReference type="EMBL" id="MSS14780.1"/>
    </source>
</evidence>
<sequence>MRKTEQKPDYYTQREWNRIQARETEERQKNLKLALIATFLLVLTACAIWAVYFYVFRSHDVSLLEAYSDSSTVFGLPGAGDRMSADPFSKGLCVTDSDVNPDAVFITSTEGALFDVTGQKVIYAKDIFEQRPQASLTKLMTALVAFKYGNLDDVVTVTETANDIEEGSSVCGLHVGDQLTLKQLVYGMLIASGNDAAMMVAEHVGGSVDKFVQMMNDESVKLGATHTHFVNPYGMTQDNHYTCAYDVYLTFNALMQYDLFLDIIGRKTYYAEYKDGTGDAYGNTWTTTDHYLDGSAETPDNVTVYGGKTGTTDAAGACLSILSKDAYGNPYISVILNSQDKEQLYVDMTQILSLAGK</sequence>
<organism evidence="12 13">
    <name type="scientific">Porcincola intestinalis</name>
    <dbReference type="NCBI Taxonomy" id="2606632"/>
    <lineage>
        <taxon>Bacteria</taxon>
        <taxon>Bacillati</taxon>
        <taxon>Bacillota</taxon>
        <taxon>Clostridia</taxon>
        <taxon>Lachnospirales</taxon>
        <taxon>Lachnospiraceae</taxon>
        <taxon>Porcincola</taxon>
    </lineage>
</organism>
<dbReference type="PANTHER" id="PTHR21581:SF6">
    <property type="entry name" value="TRAFFICKING PROTEIN PARTICLE COMPLEX SUBUNIT 12"/>
    <property type="match status" value="1"/>
</dbReference>
<keyword evidence="13" id="KW-1185">Reference proteome</keyword>
<evidence type="ECO:0000256" key="10">
    <source>
        <dbReference type="SAM" id="Phobius"/>
    </source>
</evidence>
<dbReference type="Gene3D" id="3.40.710.10">
    <property type="entry name" value="DD-peptidase/beta-lactamase superfamily"/>
    <property type="match status" value="1"/>
</dbReference>
<dbReference type="AlphaFoldDB" id="A0A6L5X3L1"/>
<evidence type="ECO:0000256" key="6">
    <source>
        <dbReference type="ARBA" id="ARBA00023316"/>
    </source>
</evidence>
<dbReference type="PRINTS" id="PR00725">
    <property type="entry name" value="DADACBPTASE1"/>
</dbReference>
<evidence type="ECO:0000256" key="5">
    <source>
        <dbReference type="ARBA" id="ARBA00022984"/>
    </source>
</evidence>
<dbReference type="InterPro" id="IPR018044">
    <property type="entry name" value="Peptidase_S11"/>
</dbReference>
<evidence type="ECO:0000256" key="3">
    <source>
        <dbReference type="ARBA" id="ARBA00022801"/>
    </source>
</evidence>
<keyword evidence="4" id="KW-0133">Cell shape</keyword>
<dbReference type="GO" id="GO:0008360">
    <property type="term" value="P:regulation of cell shape"/>
    <property type="evidence" value="ECO:0007669"/>
    <property type="project" value="UniProtKB-KW"/>
</dbReference>
<evidence type="ECO:0000256" key="1">
    <source>
        <dbReference type="ARBA" id="ARBA00007164"/>
    </source>
</evidence>
<keyword evidence="3" id="KW-0378">Hydrolase</keyword>
<dbReference type="InterPro" id="IPR012338">
    <property type="entry name" value="Beta-lactam/transpept-like"/>
</dbReference>
<evidence type="ECO:0000256" key="2">
    <source>
        <dbReference type="ARBA" id="ARBA00022729"/>
    </source>
</evidence>
<dbReference type="GO" id="GO:0071555">
    <property type="term" value="P:cell wall organization"/>
    <property type="evidence" value="ECO:0007669"/>
    <property type="project" value="UniProtKB-KW"/>
</dbReference>
<feature type="domain" description="Peptidase S11 D-alanyl-D-alanine carboxypeptidase A N-terminal" evidence="11">
    <location>
        <begin position="106"/>
        <end position="339"/>
    </location>
</feature>
<keyword evidence="10" id="KW-1133">Transmembrane helix</keyword>
<dbReference type="InterPro" id="IPR001967">
    <property type="entry name" value="Peptidase_S11_N"/>
</dbReference>
<feature type="active site" description="Acyl-ester intermediate" evidence="7">
    <location>
        <position position="135"/>
    </location>
</feature>
<keyword evidence="12" id="KW-0121">Carboxypeptidase</keyword>
<dbReference type="EMBL" id="VULZ01000006">
    <property type="protein sequence ID" value="MSS14780.1"/>
    <property type="molecule type" value="Genomic_DNA"/>
</dbReference>
<evidence type="ECO:0000256" key="8">
    <source>
        <dbReference type="PIRSR" id="PIRSR618044-2"/>
    </source>
</evidence>
<accession>A0A6L5X3L1</accession>
<keyword evidence="10" id="KW-0812">Transmembrane</keyword>
<dbReference type="GO" id="GO:0009002">
    <property type="term" value="F:serine-type D-Ala-D-Ala carboxypeptidase activity"/>
    <property type="evidence" value="ECO:0007669"/>
    <property type="project" value="InterPro"/>
</dbReference>
<evidence type="ECO:0000256" key="9">
    <source>
        <dbReference type="RuleBase" id="RU004016"/>
    </source>
</evidence>
<keyword evidence="6" id="KW-0961">Cell wall biogenesis/degradation</keyword>
<dbReference type="SUPFAM" id="SSF56601">
    <property type="entry name" value="beta-lactamase/transpeptidase-like"/>
    <property type="match status" value="1"/>
</dbReference>
<reference evidence="12 13" key="1">
    <citation type="submission" date="2019-08" db="EMBL/GenBank/DDBJ databases">
        <title>In-depth cultivation of the pig gut microbiome towards novel bacterial diversity and tailored functional studies.</title>
        <authorList>
            <person name="Wylensek D."/>
            <person name="Hitch T.C.A."/>
            <person name="Clavel T."/>
        </authorList>
    </citation>
    <scope>NUCLEOTIDE SEQUENCE [LARGE SCALE GENOMIC DNA]</scope>
    <source>
        <strain evidence="12 13">Oil+RF-744-WCA-WT-11</strain>
    </source>
</reference>